<dbReference type="AlphaFoldDB" id="A0A9D1ABN9"/>
<organism evidence="5 6">
    <name type="scientific">Candidatus Choladousia intestinavium</name>
    <dbReference type="NCBI Taxonomy" id="2840727"/>
    <lineage>
        <taxon>Bacteria</taxon>
        <taxon>Bacillati</taxon>
        <taxon>Bacillota</taxon>
        <taxon>Clostridia</taxon>
        <taxon>Lachnospirales</taxon>
        <taxon>Lachnospiraceae</taxon>
        <taxon>Lachnospiraceae incertae sedis</taxon>
        <taxon>Candidatus Choladousia</taxon>
    </lineage>
</organism>
<evidence type="ECO:0000256" key="2">
    <source>
        <dbReference type="ARBA" id="ARBA00022723"/>
    </source>
</evidence>
<feature type="domain" description="Hemerythrin-like" evidence="4">
    <location>
        <begin position="12"/>
        <end position="126"/>
    </location>
</feature>
<evidence type="ECO:0000259" key="4">
    <source>
        <dbReference type="Pfam" id="PF01814"/>
    </source>
</evidence>
<evidence type="ECO:0000313" key="6">
    <source>
        <dbReference type="Proteomes" id="UP000886757"/>
    </source>
</evidence>
<dbReference type="Pfam" id="PF01814">
    <property type="entry name" value="Hemerythrin"/>
    <property type="match status" value="1"/>
</dbReference>
<dbReference type="PANTHER" id="PTHR37164:SF1">
    <property type="entry name" value="BACTERIOHEMERYTHRIN"/>
    <property type="match status" value="1"/>
</dbReference>
<dbReference type="GO" id="GO:0046872">
    <property type="term" value="F:metal ion binding"/>
    <property type="evidence" value="ECO:0007669"/>
    <property type="project" value="UniProtKB-KW"/>
</dbReference>
<name>A0A9D1ABN9_9FIRM</name>
<comment type="caution">
    <text evidence="5">The sequence shown here is derived from an EMBL/GenBank/DDBJ whole genome shotgun (WGS) entry which is preliminary data.</text>
</comment>
<comment type="similarity">
    <text evidence="1">Belongs to the hemerythrin family.</text>
</comment>
<dbReference type="InterPro" id="IPR012827">
    <property type="entry name" value="Hemerythrin_metal-bd"/>
</dbReference>
<reference evidence="5" key="1">
    <citation type="submission" date="2020-10" db="EMBL/GenBank/DDBJ databases">
        <authorList>
            <person name="Gilroy R."/>
        </authorList>
    </citation>
    <scope>NUCLEOTIDE SEQUENCE</scope>
    <source>
        <strain evidence="5">ChiSjej4B22-8148</strain>
    </source>
</reference>
<sequence>MYAVFDESLVTGNEMIDSQHKELISKINDLVKSCEASTGMVTAVNTLDYLSEYTDFHFSAEEKLQEEIGYPKLEEHKKQHEHLRQVVKDLHEMLVDEEGPSPAFVEQVQKNVIEWLYTHIKGFDRAVAEYAKQ</sequence>
<evidence type="ECO:0000256" key="1">
    <source>
        <dbReference type="ARBA" id="ARBA00010587"/>
    </source>
</evidence>
<evidence type="ECO:0000256" key="3">
    <source>
        <dbReference type="ARBA" id="ARBA00023004"/>
    </source>
</evidence>
<proteinExistence type="inferred from homology"/>
<dbReference type="SUPFAM" id="SSF47188">
    <property type="entry name" value="Hemerythrin-like"/>
    <property type="match status" value="1"/>
</dbReference>
<dbReference type="InterPro" id="IPR012312">
    <property type="entry name" value="Hemerythrin-like"/>
</dbReference>
<protein>
    <submittedName>
        <fullName evidence="5">Hemerythrin family protein</fullName>
    </submittedName>
</protein>
<reference evidence="5" key="2">
    <citation type="journal article" date="2021" name="PeerJ">
        <title>Extensive microbial diversity within the chicken gut microbiome revealed by metagenomics and culture.</title>
        <authorList>
            <person name="Gilroy R."/>
            <person name="Ravi A."/>
            <person name="Getino M."/>
            <person name="Pursley I."/>
            <person name="Horton D.L."/>
            <person name="Alikhan N.F."/>
            <person name="Baker D."/>
            <person name="Gharbi K."/>
            <person name="Hall N."/>
            <person name="Watson M."/>
            <person name="Adriaenssens E.M."/>
            <person name="Foster-Nyarko E."/>
            <person name="Jarju S."/>
            <person name="Secka A."/>
            <person name="Antonio M."/>
            <person name="Oren A."/>
            <person name="Chaudhuri R.R."/>
            <person name="La Ragione R."/>
            <person name="Hildebrand F."/>
            <person name="Pallen M.J."/>
        </authorList>
    </citation>
    <scope>NUCLEOTIDE SEQUENCE</scope>
    <source>
        <strain evidence="5">ChiSjej4B22-8148</strain>
    </source>
</reference>
<dbReference type="NCBIfam" id="NF033749">
    <property type="entry name" value="bact_hemeryth"/>
    <property type="match status" value="1"/>
</dbReference>
<dbReference type="Gene3D" id="1.20.120.50">
    <property type="entry name" value="Hemerythrin-like"/>
    <property type="match status" value="1"/>
</dbReference>
<accession>A0A9D1ABN9</accession>
<keyword evidence="3" id="KW-0408">Iron</keyword>
<keyword evidence="2" id="KW-0479">Metal-binding</keyword>
<dbReference type="EMBL" id="DVGK01000075">
    <property type="protein sequence ID" value="HIR13556.1"/>
    <property type="molecule type" value="Genomic_DNA"/>
</dbReference>
<dbReference type="InterPro" id="IPR050669">
    <property type="entry name" value="Hemerythrin"/>
</dbReference>
<dbReference type="NCBIfam" id="TIGR02481">
    <property type="entry name" value="hemeryth_dom"/>
    <property type="match status" value="1"/>
</dbReference>
<dbReference type="InterPro" id="IPR035938">
    <property type="entry name" value="Hemerythrin-like_sf"/>
</dbReference>
<gene>
    <name evidence="5" type="ORF">IAB31_06495</name>
</gene>
<dbReference type="CDD" id="cd12107">
    <property type="entry name" value="Hemerythrin"/>
    <property type="match status" value="1"/>
</dbReference>
<dbReference type="PANTHER" id="PTHR37164">
    <property type="entry name" value="BACTERIOHEMERYTHRIN"/>
    <property type="match status" value="1"/>
</dbReference>
<dbReference type="Proteomes" id="UP000886757">
    <property type="component" value="Unassembled WGS sequence"/>
</dbReference>
<evidence type="ECO:0000313" key="5">
    <source>
        <dbReference type="EMBL" id="HIR13556.1"/>
    </source>
</evidence>